<gene>
    <name evidence="4" type="primary">LOC108860177</name>
</gene>
<dbReference type="OrthoDB" id="1899142at2759"/>
<dbReference type="GeneID" id="108860177"/>
<dbReference type="Proteomes" id="UP000504610">
    <property type="component" value="Chromosome 5"/>
</dbReference>
<name>A0A6J0NYZ9_RAPSA</name>
<dbReference type="PANTHER" id="PTHR34188:SF8">
    <property type="entry name" value="T6A9.7 PROTEIN"/>
    <property type="match status" value="1"/>
</dbReference>
<proteinExistence type="predicted"/>
<keyword evidence="3" id="KW-1185">Reference proteome</keyword>
<feature type="transmembrane region" description="Helical" evidence="2">
    <location>
        <begin position="135"/>
        <end position="156"/>
    </location>
</feature>
<reference evidence="4" key="2">
    <citation type="submission" date="2025-08" db="UniProtKB">
        <authorList>
            <consortium name="RefSeq"/>
        </authorList>
    </citation>
    <scope>IDENTIFICATION</scope>
    <source>
        <tissue evidence="4">Leaf</tissue>
    </source>
</reference>
<evidence type="ECO:0000256" key="1">
    <source>
        <dbReference type="SAM" id="MobiDB-lite"/>
    </source>
</evidence>
<evidence type="ECO:0000313" key="4">
    <source>
        <dbReference type="RefSeq" id="XP_018489580.1"/>
    </source>
</evidence>
<dbReference type="PANTHER" id="PTHR34188">
    <property type="entry name" value="OS01G0299500 PROTEIN"/>
    <property type="match status" value="1"/>
</dbReference>
<reference evidence="3" key="1">
    <citation type="journal article" date="2019" name="Database">
        <title>The radish genome database (RadishGD): an integrated information resource for radish genomics.</title>
        <authorList>
            <person name="Yu H.J."/>
            <person name="Baek S."/>
            <person name="Lee Y.J."/>
            <person name="Cho A."/>
            <person name="Mun J.H."/>
        </authorList>
    </citation>
    <scope>NUCLEOTIDE SEQUENCE [LARGE SCALE GENOMIC DNA]</scope>
    <source>
        <strain evidence="3">cv. WK10039</strain>
    </source>
</reference>
<evidence type="ECO:0000256" key="2">
    <source>
        <dbReference type="SAM" id="Phobius"/>
    </source>
</evidence>
<organism evidence="3 4">
    <name type="scientific">Raphanus sativus</name>
    <name type="common">Radish</name>
    <name type="synonym">Raphanus raphanistrum var. sativus</name>
    <dbReference type="NCBI Taxonomy" id="3726"/>
    <lineage>
        <taxon>Eukaryota</taxon>
        <taxon>Viridiplantae</taxon>
        <taxon>Streptophyta</taxon>
        <taxon>Embryophyta</taxon>
        <taxon>Tracheophyta</taxon>
        <taxon>Spermatophyta</taxon>
        <taxon>Magnoliopsida</taxon>
        <taxon>eudicotyledons</taxon>
        <taxon>Gunneridae</taxon>
        <taxon>Pentapetalae</taxon>
        <taxon>rosids</taxon>
        <taxon>malvids</taxon>
        <taxon>Brassicales</taxon>
        <taxon>Brassicaceae</taxon>
        <taxon>Brassiceae</taxon>
        <taxon>Raphanus</taxon>
    </lineage>
</organism>
<dbReference type="AlphaFoldDB" id="A0A6J0NYZ9"/>
<feature type="compositionally biased region" description="Basic residues" evidence="1">
    <location>
        <begin position="70"/>
        <end position="85"/>
    </location>
</feature>
<keyword evidence="2" id="KW-1133">Transmembrane helix</keyword>
<sequence length="225" mass="25208">MDRLVSGEQDFEVDIEAGLAHVTQESTSDNVSEKIDDDVNYPLLGNEENPTETNSQSLDGSERKRDVVKFKKPRKASKPPRHPKRPSLTANDHKVMREIAELAMRKRARIERMKSSLRRIKAAKSASSTSSFSSISIFSMIVTVLFLGILVFQGFFTDNSNLSSEKSPAPVVSPNNKMVSVQSYNDFAPIKLTDPSPTTSYSFRYTRKRISGAEEEESRDVSVTR</sequence>
<keyword evidence="2" id="KW-0812">Transmembrane</keyword>
<keyword evidence="2" id="KW-0472">Membrane</keyword>
<dbReference type="RefSeq" id="XP_018489580.1">
    <property type="nucleotide sequence ID" value="XM_018634078.2"/>
</dbReference>
<feature type="region of interest" description="Disordered" evidence="1">
    <location>
        <begin position="20"/>
        <end position="94"/>
    </location>
</feature>
<accession>A0A6J0NYZ9</accession>
<protein>
    <submittedName>
        <fullName evidence="4">Uncharacterized protein LOC108860177 isoform X1</fullName>
    </submittedName>
</protein>
<evidence type="ECO:0000313" key="3">
    <source>
        <dbReference type="Proteomes" id="UP000504610"/>
    </source>
</evidence>
<dbReference type="KEGG" id="rsz:108860177"/>
<feature type="compositionally biased region" description="Basic and acidic residues" evidence="1">
    <location>
        <begin position="60"/>
        <end position="69"/>
    </location>
</feature>